<accession>A0A2M4DAY5</accession>
<feature type="signal peptide" evidence="1">
    <location>
        <begin position="1"/>
        <end position="23"/>
    </location>
</feature>
<sequence>MQHAAHCTATAWSAFTVFRILQASSTCPACSATHRTHLGLFAKPASPRHCRCVFVQPEFNLRPALMRYWHK</sequence>
<organism evidence="2">
    <name type="scientific">Anopheles darlingi</name>
    <name type="common">Mosquito</name>
    <dbReference type="NCBI Taxonomy" id="43151"/>
    <lineage>
        <taxon>Eukaryota</taxon>
        <taxon>Metazoa</taxon>
        <taxon>Ecdysozoa</taxon>
        <taxon>Arthropoda</taxon>
        <taxon>Hexapoda</taxon>
        <taxon>Insecta</taxon>
        <taxon>Pterygota</taxon>
        <taxon>Neoptera</taxon>
        <taxon>Endopterygota</taxon>
        <taxon>Diptera</taxon>
        <taxon>Nematocera</taxon>
        <taxon>Culicoidea</taxon>
        <taxon>Culicidae</taxon>
        <taxon>Anophelinae</taxon>
        <taxon>Anopheles</taxon>
    </lineage>
</organism>
<keyword evidence="1" id="KW-0732">Signal</keyword>
<name>A0A2M4DAY5_ANODA</name>
<evidence type="ECO:0000256" key="1">
    <source>
        <dbReference type="SAM" id="SignalP"/>
    </source>
</evidence>
<reference evidence="2" key="1">
    <citation type="submission" date="2018-01" db="EMBL/GenBank/DDBJ databases">
        <title>An insight into the sialome of Amazonian anophelines.</title>
        <authorList>
            <person name="Ribeiro J.M."/>
            <person name="Scarpassa V."/>
            <person name="Calvo E."/>
        </authorList>
    </citation>
    <scope>NUCLEOTIDE SEQUENCE</scope>
</reference>
<feature type="chain" id="PRO_5014818130" evidence="1">
    <location>
        <begin position="24"/>
        <end position="71"/>
    </location>
</feature>
<dbReference type="AlphaFoldDB" id="A0A2M4DAY5"/>
<proteinExistence type="predicted"/>
<dbReference type="EMBL" id="GGFL01010473">
    <property type="protein sequence ID" value="MBW74651.1"/>
    <property type="molecule type" value="Transcribed_RNA"/>
</dbReference>
<protein>
    <submittedName>
        <fullName evidence="2">Putative secreted protein</fullName>
    </submittedName>
</protein>
<evidence type="ECO:0000313" key="2">
    <source>
        <dbReference type="EMBL" id="MBW74651.1"/>
    </source>
</evidence>